<comment type="caution">
    <text evidence="1">The sequence shown here is derived from an EMBL/GenBank/DDBJ whole genome shotgun (WGS) entry which is preliminary data.</text>
</comment>
<keyword evidence="2" id="KW-1185">Reference proteome</keyword>
<evidence type="ECO:0000313" key="2">
    <source>
        <dbReference type="Proteomes" id="UP001175227"/>
    </source>
</evidence>
<dbReference type="Proteomes" id="UP001175227">
    <property type="component" value="Unassembled WGS sequence"/>
</dbReference>
<sequence>MQSPKTAGTASSNMEVEIDLADLCSSATKIMTQSVITAQWICATGTEIPSFSLKQQGNVPSEEIFSSSKMQSIRSVFTNVSVRIDGKRWKKVGSHPPIAPLLSLESALNHIHHLHVMLKCHEIIVLRRGRCFSLIAVSKKVNNQSPVLHVRYSPNSPCYGTEQTLGLTDRDAIVSLNDGFSPKQTLPVVCGCFHTCDIWKMMHENILRVLLGLMS</sequence>
<organism evidence="1 2">
    <name type="scientific">Armillaria novae-zelandiae</name>
    <dbReference type="NCBI Taxonomy" id="153914"/>
    <lineage>
        <taxon>Eukaryota</taxon>
        <taxon>Fungi</taxon>
        <taxon>Dikarya</taxon>
        <taxon>Basidiomycota</taxon>
        <taxon>Agaricomycotina</taxon>
        <taxon>Agaricomycetes</taxon>
        <taxon>Agaricomycetidae</taxon>
        <taxon>Agaricales</taxon>
        <taxon>Marasmiineae</taxon>
        <taxon>Physalacriaceae</taxon>
        <taxon>Armillaria</taxon>
    </lineage>
</organism>
<gene>
    <name evidence="1" type="ORF">IW261DRAFT_187285</name>
</gene>
<dbReference type="EMBL" id="JAUEPR010000013">
    <property type="protein sequence ID" value="KAK0478791.1"/>
    <property type="molecule type" value="Genomic_DNA"/>
</dbReference>
<name>A0AA39P7N8_9AGAR</name>
<accession>A0AA39P7N8</accession>
<proteinExistence type="predicted"/>
<protein>
    <submittedName>
        <fullName evidence="1">Uncharacterized protein</fullName>
    </submittedName>
</protein>
<evidence type="ECO:0000313" key="1">
    <source>
        <dbReference type="EMBL" id="KAK0478791.1"/>
    </source>
</evidence>
<reference evidence="1" key="1">
    <citation type="submission" date="2023-06" db="EMBL/GenBank/DDBJ databases">
        <authorList>
            <consortium name="Lawrence Berkeley National Laboratory"/>
            <person name="Ahrendt S."/>
            <person name="Sahu N."/>
            <person name="Indic B."/>
            <person name="Wong-Bajracharya J."/>
            <person name="Merenyi Z."/>
            <person name="Ke H.-M."/>
            <person name="Monk M."/>
            <person name="Kocsube S."/>
            <person name="Drula E."/>
            <person name="Lipzen A."/>
            <person name="Balint B."/>
            <person name="Henrissat B."/>
            <person name="Andreopoulos B."/>
            <person name="Martin F.M."/>
            <person name="Harder C.B."/>
            <person name="Rigling D."/>
            <person name="Ford K.L."/>
            <person name="Foster G.D."/>
            <person name="Pangilinan J."/>
            <person name="Papanicolaou A."/>
            <person name="Barry K."/>
            <person name="LaButti K."/>
            <person name="Viragh M."/>
            <person name="Koriabine M."/>
            <person name="Yan M."/>
            <person name="Riley R."/>
            <person name="Champramary S."/>
            <person name="Plett K.L."/>
            <person name="Tsai I.J."/>
            <person name="Slot J."/>
            <person name="Sipos G."/>
            <person name="Plett J."/>
            <person name="Nagy L.G."/>
            <person name="Grigoriev I.V."/>
        </authorList>
    </citation>
    <scope>NUCLEOTIDE SEQUENCE</scope>
    <source>
        <strain evidence="1">ICMP 16352</strain>
    </source>
</reference>
<dbReference type="AlphaFoldDB" id="A0AA39P7N8"/>